<dbReference type="PANTHER" id="PTHR46148:SF44">
    <property type="entry name" value="GAG-POL POLYPROTEIN"/>
    <property type="match status" value="1"/>
</dbReference>
<evidence type="ECO:0000313" key="2">
    <source>
        <dbReference type="EMBL" id="KAA3474420.1"/>
    </source>
</evidence>
<reference evidence="3" key="1">
    <citation type="journal article" date="2019" name="Plant Biotechnol. J.">
        <title>Genome sequencing of the Australian wild diploid species Gossypium australe highlights disease resistance and delayed gland morphogenesis.</title>
        <authorList>
            <person name="Cai Y."/>
            <person name="Cai X."/>
            <person name="Wang Q."/>
            <person name="Wang P."/>
            <person name="Zhang Y."/>
            <person name="Cai C."/>
            <person name="Xu Y."/>
            <person name="Wang K."/>
            <person name="Zhou Z."/>
            <person name="Wang C."/>
            <person name="Geng S."/>
            <person name="Li B."/>
            <person name="Dong Q."/>
            <person name="Hou Y."/>
            <person name="Wang H."/>
            <person name="Ai P."/>
            <person name="Liu Z."/>
            <person name="Yi F."/>
            <person name="Sun M."/>
            <person name="An G."/>
            <person name="Cheng J."/>
            <person name="Zhang Y."/>
            <person name="Shi Q."/>
            <person name="Xie Y."/>
            <person name="Shi X."/>
            <person name="Chang Y."/>
            <person name="Huang F."/>
            <person name="Chen Y."/>
            <person name="Hong S."/>
            <person name="Mi L."/>
            <person name="Sun Q."/>
            <person name="Zhang L."/>
            <person name="Zhou B."/>
            <person name="Peng R."/>
            <person name="Zhang X."/>
            <person name="Liu F."/>
        </authorList>
    </citation>
    <scope>NUCLEOTIDE SEQUENCE [LARGE SCALE GENOMIC DNA]</scope>
    <source>
        <strain evidence="3">cv. PA1801</strain>
    </source>
</reference>
<dbReference type="Pfam" id="PF24626">
    <property type="entry name" value="SH3_Tf2-1"/>
    <property type="match status" value="1"/>
</dbReference>
<evidence type="ECO:0000259" key="1">
    <source>
        <dbReference type="Pfam" id="PF24626"/>
    </source>
</evidence>
<proteinExistence type="predicted"/>
<dbReference type="Proteomes" id="UP000325315">
    <property type="component" value="Unassembled WGS sequence"/>
</dbReference>
<keyword evidence="3" id="KW-1185">Reference proteome</keyword>
<dbReference type="InterPro" id="IPR056924">
    <property type="entry name" value="SH3_Tf2-1"/>
</dbReference>
<name>A0A5B6VYP2_9ROSI</name>
<organism evidence="2 3">
    <name type="scientific">Gossypium australe</name>
    <dbReference type="NCBI Taxonomy" id="47621"/>
    <lineage>
        <taxon>Eukaryota</taxon>
        <taxon>Viridiplantae</taxon>
        <taxon>Streptophyta</taxon>
        <taxon>Embryophyta</taxon>
        <taxon>Tracheophyta</taxon>
        <taxon>Spermatophyta</taxon>
        <taxon>Magnoliopsida</taxon>
        <taxon>eudicotyledons</taxon>
        <taxon>Gunneridae</taxon>
        <taxon>Pentapetalae</taxon>
        <taxon>rosids</taxon>
        <taxon>malvids</taxon>
        <taxon>Malvales</taxon>
        <taxon>Malvaceae</taxon>
        <taxon>Malvoideae</taxon>
        <taxon>Gossypium</taxon>
    </lineage>
</organism>
<gene>
    <name evidence="2" type="ORF">EPI10_024713</name>
</gene>
<sequence>MEPYETLYATSDRQKSYADLKGKGIEFDIGNDKVFLKVLSWKKVLCFGRKGMLNLKFIMLYEILERIRLIAYRLALPSELDKIQMYRYDPSYGISPDEIKLQLDLKYGEEMVKILAQGKSCNNPIFSVAKKGSFGTPFS</sequence>
<dbReference type="PANTHER" id="PTHR46148">
    <property type="entry name" value="CHROMO DOMAIN-CONTAINING PROTEIN"/>
    <property type="match status" value="1"/>
</dbReference>
<evidence type="ECO:0000313" key="3">
    <source>
        <dbReference type="Proteomes" id="UP000325315"/>
    </source>
</evidence>
<comment type="caution">
    <text evidence="2">The sequence shown here is derived from an EMBL/GenBank/DDBJ whole genome shotgun (WGS) entry which is preliminary data.</text>
</comment>
<dbReference type="OrthoDB" id="998764at2759"/>
<accession>A0A5B6VYP2</accession>
<dbReference type="AlphaFoldDB" id="A0A5B6VYP2"/>
<feature type="domain" description="Tf2-1-like SH3-like" evidence="1">
    <location>
        <begin position="32"/>
        <end position="83"/>
    </location>
</feature>
<dbReference type="EMBL" id="SMMG02000005">
    <property type="protein sequence ID" value="KAA3474420.1"/>
    <property type="molecule type" value="Genomic_DNA"/>
</dbReference>
<protein>
    <submittedName>
        <fullName evidence="2">DNA/RNA polymerases superfamily protein</fullName>
    </submittedName>
</protein>